<comment type="similarity">
    <text evidence="1">Belongs to the UPF0337 (CsbD) family.</text>
</comment>
<feature type="domain" description="CsbD-like" evidence="4">
    <location>
        <begin position="20"/>
        <end position="72"/>
    </location>
</feature>
<dbReference type="PANTHER" id="PTHR34977:SF1">
    <property type="entry name" value="UPF0337 PROTEIN YJBJ"/>
    <property type="match status" value="1"/>
</dbReference>
<feature type="region of interest" description="Disordered" evidence="2">
    <location>
        <begin position="34"/>
        <end position="61"/>
    </location>
</feature>
<dbReference type="PANTHER" id="PTHR34977">
    <property type="entry name" value="UPF0337 PROTEIN YJBJ"/>
    <property type="match status" value="1"/>
</dbReference>
<gene>
    <name evidence="5" type="ORF">QO016_004047</name>
</gene>
<protein>
    <submittedName>
        <fullName evidence="5">Uncharacterized protein YjbJ (UPF0337 family)</fullName>
    </submittedName>
</protein>
<dbReference type="InterPro" id="IPR008462">
    <property type="entry name" value="CsbD"/>
</dbReference>
<name>A0ABU0HQD2_9HYPH</name>
<keyword evidence="3" id="KW-0472">Membrane</keyword>
<dbReference type="Gene3D" id="1.10.1470.10">
    <property type="entry name" value="YjbJ"/>
    <property type="match status" value="1"/>
</dbReference>
<comment type="caution">
    <text evidence="5">The sequence shown here is derived from an EMBL/GenBank/DDBJ whole genome shotgun (WGS) entry which is preliminary data.</text>
</comment>
<evidence type="ECO:0000313" key="6">
    <source>
        <dbReference type="Proteomes" id="UP001236369"/>
    </source>
</evidence>
<dbReference type="InterPro" id="IPR036629">
    <property type="entry name" value="YjbJ_sf"/>
</dbReference>
<evidence type="ECO:0000256" key="1">
    <source>
        <dbReference type="ARBA" id="ARBA00009129"/>
    </source>
</evidence>
<dbReference type="RefSeq" id="WP_306424697.1">
    <property type="nucleotide sequence ID" value="NZ_BPQX01000063.1"/>
</dbReference>
<feature type="transmembrane region" description="Helical" evidence="3">
    <location>
        <begin position="161"/>
        <end position="180"/>
    </location>
</feature>
<proteinExistence type="inferred from homology"/>
<sequence>MTTPSRVDGITEESSMVDTDRITGAAKEFGGKVQGAVGDLTGSHKDSAEGRAREAAGQAEGLYGQAKDTVRDAAGHVADTARDIGGKVREAVGDVIGSDDLESRARHAQGAAQDYGDRAGRTIRRSANEAADYAEDIYGQGRHALHRGTREVSHRVGEHPLASVVVAGLVGFGIGLLVSASRD</sequence>
<reference evidence="5 6" key="1">
    <citation type="submission" date="2023-07" db="EMBL/GenBank/DDBJ databases">
        <title>Genomic Encyclopedia of Type Strains, Phase IV (KMG-IV): sequencing the most valuable type-strain genomes for metagenomic binning, comparative biology and taxonomic classification.</title>
        <authorList>
            <person name="Goeker M."/>
        </authorList>
    </citation>
    <scope>NUCLEOTIDE SEQUENCE [LARGE SCALE GENOMIC DNA]</scope>
    <source>
        <strain evidence="5 6">DSM 19562</strain>
    </source>
</reference>
<evidence type="ECO:0000259" key="4">
    <source>
        <dbReference type="Pfam" id="PF05532"/>
    </source>
</evidence>
<evidence type="ECO:0000256" key="2">
    <source>
        <dbReference type="SAM" id="MobiDB-lite"/>
    </source>
</evidence>
<keyword evidence="3" id="KW-1133">Transmembrane helix</keyword>
<dbReference type="Proteomes" id="UP001236369">
    <property type="component" value="Unassembled WGS sequence"/>
</dbReference>
<dbReference type="SUPFAM" id="SSF69047">
    <property type="entry name" value="Hypothetical protein YjbJ"/>
    <property type="match status" value="1"/>
</dbReference>
<dbReference type="InterPro" id="IPR050423">
    <property type="entry name" value="UPF0337_stress_rsp"/>
</dbReference>
<evidence type="ECO:0000256" key="3">
    <source>
        <dbReference type="SAM" id="Phobius"/>
    </source>
</evidence>
<feature type="compositionally biased region" description="Basic and acidic residues" evidence="2">
    <location>
        <begin position="42"/>
        <end position="54"/>
    </location>
</feature>
<accession>A0ABU0HQD2</accession>
<keyword evidence="3" id="KW-0812">Transmembrane</keyword>
<dbReference type="Pfam" id="PF05532">
    <property type="entry name" value="CsbD"/>
    <property type="match status" value="1"/>
</dbReference>
<dbReference type="EMBL" id="JAUSVV010000013">
    <property type="protein sequence ID" value="MDQ0444534.1"/>
    <property type="molecule type" value="Genomic_DNA"/>
</dbReference>
<organism evidence="5 6">
    <name type="scientific">Methylobacterium persicinum</name>
    <dbReference type="NCBI Taxonomy" id="374426"/>
    <lineage>
        <taxon>Bacteria</taxon>
        <taxon>Pseudomonadati</taxon>
        <taxon>Pseudomonadota</taxon>
        <taxon>Alphaproteobacteria</taxon>
        <taxon>Hyphomicrobiales</taxon>
        <taxon>Methylobacteriaceae</taxon>
        <taxon>Methylobacterium</taxon>
    </lineage>
</organism>
<keyword evidence="6" id="KW-1185">Reference proteome</keyword>
<evidence type="ECO:0000313" key="5">
    <source>
        <dbReference type="EMBL" id="MDQ0444534.1"/>
    </source>
</evidence>